<dbReference type="PROSITE" id="PS50057">
    <property type="entry name" value="FERM_3"/>
    <property type="match status" value="1"/>
</dbReference>
<evidence type="ECO:0000256" key="3">
    <source>
        <dbReference type="ARBA" id="ARBA00023274"/>
    </source>
</evidence>
<evidence type="ECO:0000259" key="6">
    <source>
        <dbReference type="PROSITE" id="PS50057"/>
    </source>
</evidence>
<name>A0A151XGJ0_9HYME</name>
<dbReference type="Pfam" id="PF01157">
    <property type="entry name" value="Ribosomal_L21e"/>
    <property type="match status" value="1"/>
</dbReference>
<feature type="compositionally biased region" description="Pro residues" evidence="5">
    <location>
        <begin position="966"/>
        <end position="976"/>
    </location>
</feature>
<organism evidence="7 8">
    <name type="scientific">Mycetomoellerius zeteki</name>
    <dbReference type="NCBI Taxonomy" id="64791"/>
    <lineage>
        <taxon>Eukaryota</taxon>
        <taxon>Metazoa</taxon>
        <taxon>Ecdysozoa</taxon>
        <taxon>Arthropoda</taxon>
        <taxon>Hexapoda</taxon>
        <taxon>Insecta</taxon>
        <taxon>Pterygota</taxon>
        <taxon>Neoptera</taxon>
        <taxon>Endopterygota</taxon>
        <taxon>Hymenoptera</taxon>
        <taxon>Apocrita</taxon>
        <taxon>Aculeata</taxon>
        <taxon>Formicoidea</taxon>
        <taxon>Formicidae</taxon>
        <taxon>Myrmicinae</taxon>
        <taxon>Mycetomoellerius</taxon>
    </lineage>
</organism>
<dbReference type="GO" id="GO:0006412">
    <property type="term" value="P:translation"/>
    <property type="evidence" value="ECO:0007669"/>
    <property type="project" value="InterPro"/>
</dbReference>
<dbReference type="Pfam" id="PF00373">
    <property type="entry name" value="FERM_M"/>
    <property type="match status" value="1"/>
</dbReference>
<feature type="region of interest" description="Disordered" evidence="5">
    <location>
        <begin position="1275"/>
        <end position="1295"/>
    </location>
</feature>
<feature type="compositionally biased region" description="Pro residues" evidence="5">
    <location>
        <begin position="1102"/>
        <end position="1114"/>
    </location>
</feature>
<feature type="compositionally biased region" description="Low complexity" evidence="5">
    <location>
        <begin position="640"/>
        <end position="651"/>
    </location>
</feature>
<evidence type="ECO:0000256" key="2">
    <source>
        <dbReference type="ARBA" id="ARBA00022980"/>
    </source>
</evidence>
<dbReference type="SUPFAM" id="SSF50729">
    <property type="entry name" value="PH domain-like"/>
    <property type="match status" value="1"/>
</dbReference>
<dbReference type="SUPFAM" id="SSF50104">
    <property type="entry name" value="Translation proteins SH3-like domain"/>
    <property type="match status" value="1"/>
</dbReference>
<proteinExistence type="inferred from homology"/>
<dbReference type="STRING" id="64791.A0A151XGJ0"/>
<dbReference type="SUPFAM" id="SSF47031">
    <property type="entry name" value="Second domain of FERM"/>
    <property type="match status" value="1"/>
</dbReference>
<dbReference type="GO" id="GO:0003735">
    <property type="term" value="F:structural constituent of ribosome"/>
    <property type="evidence" value="ECO:0007669"/>
    <property type="project" value="InterPro"/>
</dbReference>
<feature type="domain" description="FERM" evidence="6">
    <location>
        <begin position="270"/>
        <end position="593"/>
    </location>
</feature>
<comment type="similarity">
    <text evidence="1">Belongs to the eukaryotic ribosomal protein eL21 family.</text>
</comment>
<feature type="region of interest" description="Disordered" evidence="5">
    <location>
        <begin position="680"/>
        <end position="700"/>
    </location>
</feature>
<dbReference type="Pfam" id="PF09380">
    <property type="entry name" value="FERM_C"/>
    <property type="match status" value="1"/>
</dbReference>
<dbReference type="GO" id="GO:0035332">
    <property type="term" value="P:positive regulation of hippo signaling"/>
    <property type="evidence" value="ECO:0007669"/>
    <property type="project" value="TreeGrafter"/>
</dbReference>
<dbReference type="InterPro" id="IPR001147">
    <property type="entry name" value="Ribosomal_eL21"/>
</dbReference>
<gene>
    <name evidence="7" type="ORF">ALC60_01420</name>
</gene>
<feature type="compositionally biased region" description="Basic and acidic residues" evidence="5">
    <location>
        <begin position="1546"/>
        <end position="1556"/>
    </location>
</feature>
<dbReference type="InterPro" id="IPR036948">
    <property type="entry name" value="Ribosomal_eL21_sf"/>
</dbReference>
<reference evidence="7 8" key="1">
    <citation type="submission" date="2015-09" db="EMBL/GenBank/DDBJ databases">
        <title>Trachymyrmex zeteki WGS genome.</title>
        <authorList>
            <person name="Nygaard S."/>
            <person name="Hu H."/>
            <person name="Boomsma J."/>
            <person name="Zhang G."/>
        </authorList>
    </citation>
    <scope>NUCLEOTIDE SEQUENCE [LARGE SCALE GENOMIC DNA]</scope>
    <source>
        <strain evidence="7">Tzet28-1</strain>
        <tissue evidence="7">Whole body</tissue>
    </source>
</reference>
<dbReference type="InterPro" id="IPR008991">
    <property type="entry name" value="Translation_prot_SH3-like_sf"/>
</dbReference>
<feature type="region of interest" description="Disordered" evidence="5">
    <location>
        <begin position="1368"/>
        <end position="1435"/>
    </location>
</feature>
<feature type="region of interest" description="Disordered" evidence="5">
    <location>
        <begin position="1096"/>
        <end position="1121"/>
    </location>
</feature>
<feature type="compositionally biased region" description="Pro residues" evidence="5">
    <location>
        <begin position="1029"/>
        <end position="1043"/>
    </location>
</feature>
<evidence type="ECO:0000313" key="8">
    <source>
        <dbReference type="Proteomes" id="UP000075809"/>
    </source>
</evidence>
<dbReference type="SMART" id="SM01196">
    <property type="entry name" value="FERM_C"/>
    <property type="match status" value="1"/>
</dbReference>
<dbReference type="Gene3D" id="2.30.30.70">
    <property type="entry name" value="Ribosomal protein L21"/>
    <property type="match status" value="1"/>
</dbReference>
<feature type="compositionally biased region" description="Basic and acidic residues" evidence="5">
    <location>
        <begin position="1426"/>
        <end position="1435"/>
    </location>
</feature>
<dbReference type="PANTHER" id="PTHR13429:SF5">
    <property type="entry name" value="PROTEIN EXPANDED"/>
    <property type="match status" value="1"/>
</dbReference>
<feature type="compositionally biased region" description="Low complexity" evidence="5">
    <location>
        <begin position="1396"/>
        <end position="1413"/>
    </location>
</feature>
<keyword evidence="3" id="KW-0687">Ribonucleoprotein</keyword>
<dbReference type="SMART" id="SM00295">
    <property type="entry name" value="B41"/>
    <property type="match status" value="1"/>
</dbReference>
<evidence type="ECO:0000256" key="4">
    <source>
        <dbReference type="ARBA" id="ARBA00035327"/>
    </source>
</evidence>
<dbReference type="GO" id="GO:0098592">
    <property type="term" value="C:cytoplasmic side of apical plasma membrane"/>
    <property type="evidence" value="ECO:0007669"/>
    <property type="project" value="TreeGrafter"/>
</dbReference>
<dbReference type="CDD" id="cd17101">
    <property type="entry name" value="FERM_F1_PTPN13_like"/>
    <property type="match status" value="1"/>
</dbReference>
<dbReference type="Gene3D" id="6.10.250.3260">
    <property type="match status" value="1"/>
</dbReference>
<evidence type="ECO:0000313" key="7">
    <source>
        <dbReference type="EMBL" id="KYQ59435.1"/>
    </source>
</evidence>
<dbReference type="Gene3D" id="1.20.80.10">
    <property type="match status" value="1"/>
</dbReference>
<dbReference type="CDD" id="cd14473">
    <property type="entry name" value="FERM_B-lobe"/>
    <property type="match status" value="1"/>
</dbReference>
<dbReference type="InterPro" id="IPR019748">
    <property type="entry name" value="FERM_central"/>
</dbReference>
<feature type="compositionally biased region" description="Polar residues" evidence="5">
    <location>
        <begin position="1478"/>
        <end position="1521"/>
    </location>
</feature>
<dbReference type="FunFam" id="2.30.30.70:FF:000001">
    <property type="entry name" value="60S ribosomal protein L21"/>
    <property type="match status" value="1"/>
</dbReference>
<dbReference type="InterPro" id="IPR041781">
    <property type="entry name" value="FRMD6-FERM_C"/>
</dbReference>
<feature type="compositionally biased region" description="Low complexity" evidence="5">
    <location>
        <begin position="910"/>
        <end position="921"/>
    </location>
</feature>
<feature type="region of interest" description="Disordered" evidence="5">
    <location>
        <begin position="640"/>
        <end position="666"/>
    </location>
</feature>
<feature type="region of interest" description="Disordered" evidence="5">
    <location>
        <begin position="903"/>
        <end position="933"/>
    </location>
</feature>
<feature type="region of interest" description="Disordered" evidence="5">
    <location>
        <begin position="1478"/>
        <end position="1556"/>
    </location>
</feature>
<dbReference type="PANTHER" id="PTHR13429">
    <property type="entry name" value="FERM DOMAIN (PROTEIN4.1-EZRIN-RADIXIN-MOESIN) FAMILY"/>
    <property type="match status" value="1"/>
</dbReference>
<dbReference type="GO" id="GO:0030182">
    <property type="term" value="P:neuron differentiation"/>
    <property type="evidence" value="ECO:0007669"/>
    <property type="project" value="UniProtKB-ARBA"/>
</dbReference>
<feature type="region of interest" description="Disordered" evidence="5">
    <location>
        <begin position="1010"/>
        <end position="1082"/>
    </location>
</feature>
<dbReference type="InterPro" id="IPR035963">
    <property type="entry name" value="FERM_2"/>
</dbReference>
<dbReference type="GO" id="GO:1990904">
    <property type="term" value="C:ribonucleoprotein complex"/>
    <property type="evidence" value="ECO:0007669"/>
    <property type="project" value="UniProtKB-KW"/>
</dbReference>
<dbReference type="PROSITE" id="PS01171">
    <property type="entry name" value="RIBOSOMAL_L21E"/>
    <property type="match status" value="1"/>
</dbReference>
<dbReference type="InterPro" id="IPR029071">
    <property type="entry name" value="Ubiquitin-like_domsf"/>
</dbReference>
<dbReference type="EMBL" id="KQ982169">
    <property type="protein sequence ID" value="KYQ59435.1"/>
    <property type="molecule type" value="Genomic_DNA"/>
</dbReference>
<evidence type="ECO:0000256" key="1">
    <source>
        <dbReference type="ARBA" id="ARBA00008427"/>
    </source>
</evidence>
<protein>
    <recommendedName>
        <fullName evidence="4">60S ribosomal protein L21</fullName>
    </recommendedName>
</protein>
<dbReference type="GO" id="GO:0005840">
    <property type="term" value="C:ribosome"/>
    <property type="evidence" value="ECO:0007669"/>
    <property type="project" value="UniProtKB-KW"/>
</dbReference>
<evidence type="ECO:0000256" key="5">
    <source>
        <dbReference type="SAM" id="MobiDB-lite"/>
    </source>
</evidence>
<feature type="region of interest" description="Disordered" evidence="5">
    <location>
        <begin position="948"/>
        <end position="993"/>
    </location>
</feature>
<accession>A0A151XGJ0</accession>
<dbReference type="InterPro" id="IPR014352">
    <property type="entry name" value="FERM/acyl-CoA-bd_prot_sf"/>
</dbReference>
<dbReference type="Gene3D" id="2.30.29.30">
    <property type="entry name" value="Pleckstrin-homology domain (PH domain)/Phosphotyrosine-binding domain (PTB)"/>
    <property type="match status" value="1"/>
</dbReference>
<feature type="compositionally biased region" description="Pro residues" evidence="5">
    <location>
        <begin position="1155"/>
        <end position="1186"/>
    </location>
</feature>
<dbReference type="InterPro" id="IPR019749">
    <property type="entry name" value="Band_41_domain"/>
</dbReference>
<dbReference type="Proteomes" id="UP000075809">
    <property type="component" value="Unassembled WGS sequence"/>
</dbReference>
<dbReference type="SUPFAM" id="SSF54236">
    <property type="entry name" value="Ubiquitin-like"/>
    <property type="match status" value="1"/>
</dbReference>
<sequence length="1556" mass="171438">MTNSKGYRRGTRDLFSRKFRKHGTIPLSTYMKTYKVGDIVDIKGNGAVQKGMPYKVYHGKTGRVFNVTAHALGVIVNKRVRGRIIAKRINVRIEHLSHSKCRDDFLKRVKENERLRMEAKKTNVRAQLKRQLTSNREIGGFGCPNPIHKENMRLRMKPAIAPFWLHDGRNMPSVYKPNIGPPTTPKIVRAACRKINFVEREILRLSLYTCSNPPRYCARKATATHDSPTTRAKILLMIIDVVADRSFSGMTLLYDVIQFFHAIMILTLYAKYNTNGLEGNTMTFFEGLLCHAKSRVKEVYTQTCTLLSQQGMRDCELFGLAILSDGEYLFVDPENKLSKYAPKNWRNSHTYGLDSSGRPAFVLYFRVRFYIDTPLLLSDETTRHHYYLQLRDNVVRHGGGVESLHPHHPLHEPSIVTSLLVLAGLALQADLGDYSEERHRPHAGSVGYCKSTDYLPSHMCLESNVLTVLAAQHREYSGLSREEAELQYIREAVLLEAPLNAHLYRLRRSKNEAGPGRILLAICARGVRIYAEEETPRVFAWNNIGKLSFDRKKFEIRAVDQPEKLTLYSGCDDKSKLLLGLCRDTHQFSMAIAPRVNEAMKREEEERKVLRDCYMYPTRCKLSLAARGARGDQRISVISSTSSNTTSGIVSDRVHSEDEPDTAPASTECLPRLTLETYSDSQSRVLNGTNGDTDNHSMPPSSVSVIDEIDNSDATSTSVVLRLASSAATAAEGSQCSSSCSTVVVVNTSTGGPSRMRRASATSSLELGYSHTAQNSAISTETASFPGAIYDRCKKTGKYTGTDIASETSGVYTLRSSEIQDERIGDDLYSPTGDTNASSAASDVCALSSVQSTTDEASITSGFYTIHSGLRSESSYTEDVGAEDQEPIYSLCKGDDEVSLNRQLEDSRSRSNSILSVSSFRGDGSDPSKARPLLSADELSDLIVGRYPPRKTISNSMDSDCDYVTMPPPPPPPPPRTDSDRQLPPPYPIESIDYATINISKRSGILELAREREPPPPPPYNKICSDFVPLPPRRTDPPPPPPSYTSSRERIQIPPPTPPRNDAVTPREPPPPPPPYPDMSATIGSVPKVIKTINDVAGNIAPPKPPPRIQPPTYPGDKMKPTPVHAPVAALVVGPNNYLDVHASRGGPVLLPYLTTPPPPPPLPPPPIVHPRQPPPPPPPPPPPSTQQPASSLATVYTSQVSRSQIEQYKQQLYSDVDYVMFPLKDPAVSKQEYIDAKQGSLLAAMAAYPPPPYPTFSKSSVMYRSTPYLPGSSFSSQSKYASNQNLSSSDTGSSSGNYLQGNLNSHYAASTSSLYSGATCSSTGSHSLRREPPVPTHPHTLNAFSRTRSDENILKCLNTLFTNKMQSLPQSKHRRLPPPPPPPPYEIQNLDKNQPLPSSSSAVTSSLAPTTTNKFKKLSNGTEENNERKSDDMLDIRTLREKSRNLDLPLISALCNDQYLLKQTKAFVLPKHPSEITSTAVSTKSGTRNSNGATSSRSKYPVSGLSTTQIQKPLRKSSTSTHKHPSEAKSNAYKVNASSTGVSTIKKDFTRASHS</sequence>
<dbReference type="InterPro" id="IPR000299">
    <property type="entry name" value="FERM_domain"/>
</dbReference>
<dbReference type="InterPro" id="IPR018259">
    <property type="entry name" value="Ribosomal_eL21_CS"/>
</dbReference>
<dbReference type="InterPro" id="IPR018980">
    <property type="entry name" value="FERM_PH-like_C"/>
</dbReference>
<dbReference type="InterPro" id="IPR011993">
    <property type="entry name" value="PH-like_dom_sf"/>
</dbReference>
<dbReference type="GO" id="GO:0009887">
    <property type="term" value="P:animal organ morphogenesis"/>
    <property type="evidence" value="ECO:0007669"/>
    <property type="project" value="UniProtKB-ARBA"/>
</dbReference>
<dbReference type="CDD" id="cd13185">
    <property type="entry name" value="FERM_C_FRMD1_FRMD6"/>
    <property type="match status" value="1"/>
</dbReference>
<feature type="compositionally biased region" description="Low complexity" evidence="5">
    <location>
        <begin position="1283"/>
        <end position="1295"/>
    </location>
</feature>
<feature type="compositionally biased region" description="Pro residues" evidence="5">
    <location>
        <begin position="1067"/>
        <end position="1077"/>
    </location>
</feature>
<feature type="region of interest" description="Disordered" evidence="5">
    <location>
        <begin position="1320"/>
        <end position="1347"/>
    </location>
</feature>
<feature type="region of interest" description="Disordered" evidence="5">
    <location>
        <begin position="1152"/>
        <end position="1193"/>
    </location>
</feature>
<dbReference type="InterPro" id="IPR047145">
    <property type="entry name" value="FRMD6-like"/>
</dbReference>
<keyword evidence="8" id="KW-1185">Reference proteome</keyword>
<keyword evidence="2" id="KW-0689">Ribosomal protein</keyword>